<dbReference type="PANTHER" id="PTHR30168">
    <property type="entry name" value="PUTATIVE MEMBRANE PROTEIN YPFJ"/>
    <property type="match status" value="1"/>
</dbReference>
<dbReference type="SUPFAM" id="SSF55486">
    <property type="entry name" value="Metalloproteases ('zincins'), catalytic domain"/>
    <property type="match status" value="1"/>
</dbReference>
<dbReference type="EMBL" id="MAEI02000001">
    <property type="protein sequence ID" value="MEO1783189.1"/>
    <property type="molecule type" value="Genomic_DNA"/>
</dbReference>
<evidence type="ECO:0000256" key="3">
    <source>
        <dbReference type="ARBA" id="ARBA00022989"/>
    </source>
</evidence>
<keyword evidence="2 6" id="KW-0812">Transmembrane</keyword>
<evidence type="ECO:0008006" key="9">
    <source>
        <dbReference type="Google" id="ProtNLM"/>
    </source>
</evidence>
<keyword evidence="8" id="KW-1185">Reference proteome</keyword>
<keyword evidence="3 6" id="KW-1133">Transmembrane helix</keyword>
<comment type="caution">
    <text evidence="7">The sequence shown here is derived from an EMBL/GenBank/DDBJ whole genome shotgun (WGS) entry which is preliminary data.</text>
</comment>
<dbReference type="PANTHER" id="PTHR30168:SF0">
    <property type="entry name" value="INNER MEMBRANE PROTEIN"/>
    <property type="match status" value="1"/>
</dbReference>
<feature type="transmembrane region" description="Helical" evidence="6">
    <location>
        <begin position="33"/>
        <end position="57"/>
    </location>
</feature>
<dbReference type="InterPro" id="IPR007343">
    <property type="entry name" value="Uncharacterised_pept_Zn_put"/>
</dbReference>
<organism evidence="7 8">
    <name type="scientific">Enterococcus diestrammenae</name>
    <dbReference type="NCBI Taxonomy" id="1155073"/>
    <lineage>
        <taxon>Bacteria</taxon>
        <taxon>Bacillati</taxon>
        <taxon>Bacillota</taxon>
        <taxon>Bacilli</taxon>
        <taxon>Lactobacillales</taxon>
        <taxon>Enterococcaceae</taxon>
        <taxon>Enterococcus</taxon>
    </lineage>
</organism>
<protein>
    <recommendedName>
        <fullName evidence="9">Metalloprotease</fullName>
    </recommendedName>
</protein>
<dbReference type="Proteomes" id="UP001429357">
    <property type="component" value="Unassembled WGS sequence"/>
</dbReference>
<evidence type="ECO:0000256" key="6">
    <source>
        <dbReference type="SAM" id="Phobius"/>
    </source>
</evidence>
<accession>A0ABV0F555</accession>
<evidence type="ECO:0000256" key="5">
    <source>
        <dbReference type="SAM" id="MobiDB-lite"/>
    </source>
</evidence>
<proteinExistence type="predicted"/>
<reference evidence="7 8" key="2">
    <citation type="submission" date="2024-02" db="EMBL/GenBank/DDBJ databases">
        <title>The Genome Sequence of Enterococcus diestrammenae JM9A.</title>
        <authorList>
            <person name="Earl A."/>
            <person name="Manson A."/>
            <person name="Gilmore M."/>
            <person name="Sanders J."/>
            <person name="Shea T."/>
            <person name="Howe W."/>
            <person name="Livny J."/>
            <person name="Cuomo C."/>
            <person name="Neafsey D."/>
            <person name="Birren B."/>
        </authorList>
    </citation>
    <scope>NUCLEOTIDE SEQUENCE [LARGE SCALE GENOMIC DNA]</scope>
    <source>
        <strain evidence="7 8">JM9A</strain>
    </source>
</reference>
<evidence type="ECO:0000256" key="1">
    <source>
        <dbReference type="ARBA" id="ARBA00004167"/>
    </source>
</evidence>
<sequence>MRWKGDRKSSNVEDIRGSASSGFGGSSSSGGGLGFPGGAIGGGGIGVILMIVFSLFFSGGDLGSILSGGNGAVFTQQEQTANQSNTATTSTDDRKEFASVVFAHLEDYWNQTFTDYGKTYHDPTMVLFSGSVRSACGTASSAVGPFYCPGDQKVYLDLSFQDELANNFGASGDFAMAYVIAHEVGHHVQYELGISDQMEQIRRKVSEMEYNKYSVRLELQADYLAGCFAKYLAGETYNGKSILEAGDIDEAIYAANQIGDDTLQKQAQGYVVPDSFTHGTSAQRVAWFNRGYQYGDLEHGDTFSASNLDL</sequence>
<comment type="subcellular location">
    <subcellularLocation>
        <location evidence="1">Membrane</location>
        <topology evidence="1">Single-pass membrane protein</topology>
    </subcellularLocation>
</comment>
<name>A0ABV0F555_9ENTE</name>
<evidence type="ECO:0000256" key="2">
    <source>
        <dbReference type="ARBA" id="ARBA00022692"/>
    </source>
</evidence>
<dbReference type="Pfam" id="PF04228">
    <property type="entry name" value="Zn_peptidase"/>
    <property type="match status" value="1"/>
</dbReference>
<evidence type="ECO:0000256" key="4">
    <source>
        <dbReference type="ARBA" id="ARBA00023136"/>
    </source>
</evidence>
<feature type="region of interest" description="Disordered" evidence="5">
    <location>
        <begin position="1"/>
        <end position="29"/>
    </location>
</feature>
<reference evidence="8" key="1">
    <citation type="submission" date="2016-06" db="EMBL/GenBank/DDBJ databases">
        <title>Four novel species of enterococci isolated from chicken manure.</title>
        <authorList>
            <person name="Van Tyne D."/>
        </authorList>
    </citation>
    <scope>NUCLEOTIDE SEQUENCE [LARGE SCALE GENOMIC DNA]</scope>
    <source>
        <strain evidence="8">JM9A</strain>
    </source>
</reference>
<feature type="compositionally biased region" description="Basic and acidic residues" evidence="5">
    <location>
        <begin position="1"/>
        <end position="16"/>
    </location>
</feature>
<gene>
    <name evidence="7" type="ORF">BAU18_002808</name>
</gene>
<evidence type="ECO:0000313" key="7">
    <source>
        <dbReference type="EMBL" id="MEO1783189.1"/>
    </source>
</evidence>
<keyword evidence="4 6" id="KW-0472">Membrane</keyword>
<evidence type="ECO:0000313" key="8">
    <source>
        <dbReference type="Proteomes" id="UP001429357"/>
    </source>
</evidence>
<dbReference type="RefSeq" id="WP_161868263.1">
    <property type="nucleotide sequence ID" value="NZ_MAEI02000001.1"/>
</dbReference>